<reference evidence="4" key="1">
    <citation type="submission" date="2015-04" db="EMBL/GenBank/DDBJ databases">
        <title>The genome sequence of the plant pathogenic Rhizarian Plasmodiophora brassicae reveals insights in its biotrophic life cycle and the origin of chitin synthesis.</title>
        <authorList>
            <person name="Schwelm A."/>
            <person name="Fogelqvist J."/>
            <person name="Knaust A."/>
            <person name="Julke S."/>
            <person name="Lilja T."/>
            <person name="Dhandapani V."/>
            <person name="Bonilla-Rosso G."/>
            <person name="Karlsson M."/>
            <person name="Shevchenko A."/>
            <person name="Choi S.R."/>
            <person name="Kim H.G."/>
            <person name="Park J.Y."/>
            <person name="Lim Y.P."/>
            <person name="Ludwig-Muller J."/>
            <person name="Dixelius C."/>
        </authorList>
    </citation>
    <scope>NUCLEOTIDE SEQUENCE</scope>
    <source>
        <tissue evidence="4">Potato root galls</tissue>
    </source>
</reference>
<evidence type="ECO:0000256" key="2">
    <source>
        <dbReference type="ARBA" id="ARBA00009610"/>
    </source>
</evidence>
<comment type="similarity">
    <text evidence="2">Belongs to the PIGH family.</text>
</comment>
<dbReference type="AlphaFoldDB" id="A0A0H5RAZ1"/>
<organism evidence="4">
    <name type="scientific">Spongospora subterranea</name>
    <dbReference type="NCBI Taxonomy" id="70186"/>
    <lineage>
        <taxon>Eukaryota</taxon>
        <taxon>Sar</taxon>
        <taxon>Rhizaria</taxon>
        <taxon>Endomyxa</taxon>
        <taxon>Phytomyxea</taxon>
        <taxon>Plasmodiophorida</taxon>
        <taxon>Plasmodiophoridae</taxon>
        <taxon>Spongospora</taxon>
    </lineage>
</organism>
<evidence type="ECO:0000256" key="1">
    <source>
        <dbReference type="ARBA" id="ARBA00004687"/>
    </source>
</evidence>
<name>A0A0H5RAZ1_9EUKA</name>
<dbReference type="InterPro" id="IPR019328">
    <property type="entry name" value="PIGH-H_dom"/>
</dbReference>
<dbReference type="PANTHER" id="PTHR15231:SF1">
    <property type="entry name" value="PHOSPHATIDYLINOSITOL N-ACETYLGLUCOSAMINYLTRANSFERASE SUBUNIT H"/>
    <property type="match status" value="1"/>
</dbReference>
<dbReference type="UniPathway" id="UPA00196"/>
<accession>A0A0H5RAZ1</accession>
<dbReference type="GO" id="GO:0006506">
    <property type="term" value="P:GPI anchor biosynthetic process"/>
    <property type="evidence" value="ECO:0007669"/>
    <property type="project" value="UniProtKB-UniPathway"/>
</dbReference>
<dbReference type="GO" id="GO:0000506">
    <property type="term" value="C:glycosylphosphatidylinositol-N-acetylglucosaminyltransferase (GPI-GnT) complex"/>
    <property type="evidence" value="ECO:0007669"/>
    <property type="project" value="InterPro"/>
</dbReference>
<evidence type="ECO:0000313" key="4">
    <source>
        <dbReference type="EMBL" id="CRZ10777.1"/>
    </source>
</evidence>
<dbReference type="Pfam" id="PF10181">
    <property type="entry name" value="PIG-H"/>
    <property type="match status" value="1"/>
</dbReference>
<feature type="domain" description="Phosphatidylinositol N-acetylglucosaminyltransferase subunit H conserved" evidence="3">
    <location>
        <begin position="80"/>
        <end position="142"/>
    </location>
</feature>
<proteinExistence type="inferred from homology"/>
<dbReference type="PANTHER" id="PTHR15231">
    <property type="entry name" value="PHOSPHATIDYLINOSITOL N-ACETYLGLUCOSAMINYLTRANSFERASE SUBUNIT H"/>
    <property type="match status" value="1"/>
</dbReference>
<evidence type="ECO:0000259" key="3">
    <source>
        <dbReference type="Pfam" id="PF10181"/>
    </source>
</evidence>
<sequence length="168" mass="19030">MEVQCDIERLPSDIRRFTVRRIGSPIDTVDYVVGTACCLYILISIACRQSIILTDPFLIICICLMTWRITSLMKTVCEETLLVVQELGVQITRKSFSGKESHVFIDKDKISSIVINEGITMFRVIYYMAFIVNGQSDMVLAFNLLPRMGVLLPIYVGTRAAFYGEPET</sequence>
<comment type="pathway">
    <text evidence="1">Glycolipid biosynthesis; glycosylphosphatidylinositol-anchor biosynthesis.</text>
</comment>
<dbReference type="EMBL" id="HACM01010335">
    <property type="protein sequence ID" value="CRZ10777.1"/>
    <property type="molecule type" value="Transcribed_RNA"/>
</dbReference>
<dbReference type="InterPro" id="IPR044215">
    <property type="entry name" value="PIG-H"/>
</dbReference>
<protein>
    <recommendedName>
        <fullName evidence="3">Phosphatidylinositol N-acetylglucosaminyltransferase subunit H conserved domain-containing protein</fullName>
    </recommendedName>
</protein>